<protein>
    <submittedName>
        <fullName evidence="2">Uncharacterized protein</fullName>
    </submittedName>
</protein>
<gene>
    <name evidence="2" type="ORF">CONCODRAFT_3175</name>
</gene>
<proteinExistence type="predicted"/>
<reference evidence="2 3" key="1">
    <citation type="journal article" date="2015" name="Genome Biol. Evol.">
        <title>Phylogenomic analyses indicate that early fungi evolved digesting cell walls of algal ancestors of land plants.</title>
        <authorList>
            <person name="Chang Y."/>
            <person name="Wang S."/>
            <person name="Sekimoto S."/>
            <person name="Aerts A.L."/>
            <person name="Choi C."/>
            <person name="Clum A."/>
            <person name="LaButti K.M."/>
            <person name="Lindquist E.A."/>
            <person name="Yee Ngan C."/>
            <person name="Ohm R.A."/>
            <person name="Salamov A.A."/>
            <person name="Grigoriev I.V."/>
            <person name="Spatafora J.W."/>
            <person name="Berbee M.L."/>
        </authorList>
    </citation>
    <scope>NUCLEOTIDE SEQUENCE [LARGE SCALE GENOMIC DNA]</scope>
    <source>
        <strain evidence="2 3">NRRL 28638</strain>
    </source>
</reference>
<dbReference type="AlphaFoldDB" id="A0A137PFI8"/>
<evidence type="ECO:0000256" key="1">
    <source>
        <dbReference type="SAM" id="MobiDB-lite"/>
    </source>
</evidence>
<evidence type="ECO:0000313" key="2">
    <source>
        <dbReference type="EMBL" id="KXN73768.1"/>
    </source>
</evidence>
<sequence>CDGSNLEDRIKKVGFRVLFTDLPKLHGGRNKPEHTTTSTAAASAATSTRYTRKYDDIVYTSKYTKDEDRSYTKYYRNTRIQETKTRDYVRTTPTPAYNSNDFWRSNYLQREEEEIIARHHVFKGSKKIGKGTAKGLNKVRKAIGLKNMKRMGKGIKKFWHKAF</sequence>
<feature type="compositionally biased region" description="Low complexity" evidence="1">
    <location>
        <begin position="35"/>
        <end position="45"/>
    </location>
</feature>
<organism evidence="2 3">
    <name type="scientific">Conidiobolus coronatus (strain ATCC 28846 / CBS 209.66 / NRRL 28638)</name>
    <name type="common">Delacroixia coronata</name>
    <dbReference type="NCBI Taxonomy" id="796925"/>
    <lineage>
        <taxon>Eukaryota</taxon>
        <taxon>Fungi</taxon>
        <taxon>Fungi incertae sedis</taxon>
        <taxon>Zoopagomycota</taxon>
        <taxon>Entomophthoromycotina</taxon>
        <taxon>Entomophthoromycetes</taxon>
        <taxon>Entomophthorales</taxon>
        <taxon>Ancylistaceae</taxon>
        <taxon>Conidiobolus</taxon>
    </lineage>
</organism>
<accession>A0A137PFI8</accession>
<name>A0A137PFI8_CONC2</name>
<evidence type="ECO:0000313" key="3">
    <source>
        <dbReference type="Proteomes" id="UP000070444"/>
    </source>
</evidence>
<dbReference type="EMBL" id="KQ964431">
    <property type="protein sequence ID" value="KXN73768.1"/>
    <property type="molecule type" value="Genomic_DNA"/>
</dbReference>
<keyword evidence="3" id="KW-1185">Reference proteome</keyword>
<feature type="region of interest" description="Disordered" evidence="1">
    <location>
        <begin position="26"/>
        <end position="45"/>
    </location>
</feature>
<feature type="non-terminal residue" evidence="2">
    <location>
        <position position="1"/>
    </location>
</feature>
<dbReference type="Proteomes" id="UP000070444">
    <property type="component" value="Unassembled WGS sequence"/>
</dbReference>